<dbReference type="HOGENOM" id="CLU_032719_0_0_14"/>
<dbReference type="Pfam" id="PF18612">
    <property type="entry name" value="Bac_A_amyl_C"/>
    <property type="match status" value="1"/>
</dbReference>
<dbReference type="AlphaFoldDB" id="A0A061AAE4"/>
<dbReference type="KEGG" id="aoc:Aocu_07300"/>
<feature type="domain" description="Glycosyl hydrolase family 13 catalytic" evidence="1">
    <location>
        <begin position="16"/>
        <end position="346"/>
    </location>
</feature>
<evidence type="ECO:0000259" key="1">
    <source>
        <dbReference type="SMART" id="SM00642"/>
    </source>
</evidence>
<dbReference type="SMART" id="SM00642">
    <property type="entry name" value="Aamy"/>
    <property type="match status" value="1"/>
</dbReference>
<evidence type="ECO:0000313" key="2">
    <source>
        <dbReference type="EMBL" id="CDR30803.1"/>
    </source>
</evidence>
<dbReference type="InterPro" id="IPR041331">
    <property type="entry name" value="Bac_A_amyl_C"/>
</dbReference>
<accession>A0A061AAE4</accession>
<sequence>MAKQTNLDLRNKTIYQVFVRQHSKTHDFLGLISDLDRIKKLGVDIIYLLPFHPIGKKDRKGSVGSPYAIYDYFEIDPLNGTLDDFKLLCQETHQRGMKIMMDIVFNHTSRDSVLTQEKPDWFYKKPDGSFANRIGDWSDITDLDMSKKEIWTYLVDVLKYWAQYVDGFRCDVAPLLPIDFWIQARKELDLLRPDLIWLTESVEYGFIKYLRDIGYDASTDSMMYDAFDIAYDYDIFSFMDGYLNGKNDLSRYLYELWRQEVVYPKNYVKLRSFENHDQERIAKKVNHPEKLKMMTAFQFFLKGTPMIYAGQEHQVMNRPDLFEIDPIPWNPSSSIEPLIQKLTRIKKHRLMKSGVYNYIETNQIAIIEYKDSSDQLLGIFNLESLDGCKIDLPNGLYQNLLSSNQYEVKDSYIKLGHEPIILHIELK</sequence>
<dbReference type="Proteomes" id="UP000032434">
    <property type="component" value="Chromosome 1"/>
</dbReference>
<proteinExistence type="predicted"/>
<dbReference type="RefSeq" id="WP_045749305.1">
    <property type="nucleotide sequence ID" value="NZ_FUZK01000001.1"/>
</dbReference>
<dbReference type="OrthoDB" id="9805159at2"/>
<organism evidence="2 3">
    <name type="scientific">Acholeplasma oculi</name>
    <dbReference type="NCBI Taxonomy" id="35623"/>
    <lineage>
        <taxon>Bacteria</taxon>
        <taxon>Bacillati</taxon>
        <taxon>Mycoplasmatota</taxon>
        <taxon>Mollicutes</taxon>
        <taxon>Acholeplasmatales</taxon>
        <taxon>Acholeplasmataceae</taxon>
        <taxon>Acholeplasma</taxon>
    </lineage>
</organism>
<dbReference type="SUPFAM" id="SSF51445">
    <property type="entry name" value="(Trans)glycosidases"/>
    <property type="match status" value="1"/>
</dbReference>
<dbReference type="Pfam" id="PF00128">
    <property type="entry name" value="Alpha-amylase"/>
    <property type="match status" value="1"/>
</dbReference>
<gene>
    <name evidence="2" type="ORF">Aocu_07300</name>
</gene>
<dbReference type="PANTHER" id="PTHR47786:SF2">
    <property type="entry name" value="GLYCOSYL HYDROLASE FAMILY 13 CATALYTIC DOMAIN-CONTAINING PROTEIN"/>
    <property type="match status" value="1"/>
</dbReference>
<evidence type="ECO:0000313" key="3">
    <source>
        <dbReference type="Proteomes" id="UP000032434"/>
    </source>
</evidence>
<dbReference type="Gene3D" id="3.20.20.80">
    <property type="entry name" value="Glycosidases"/>
    <property type="match status" value="1"/>
</dbReference>
<dbReference type="GO" id="GO:0005975">
    <property type="term" value="P:carbohydrate metabolic process"/>
    <property type="evidence" value="ECO:0007669"/>
    <property type="project" value="InterPro"/>
</dbReference>
<reference evidence="3" key="1">
    <citation type="submission" date="2014-05" db="EMBL/GenBank/DDBJ databases">
        <authorList>
            <person name="Kube M."/>
        </authorList>
    </citation>
    <scope>NUCLEOTIDE SEQUENCE [LARGE SCALE GENOMIC DNA]</scope>
</reference>
<dbReference type="PATRIC" id="fig|35623.3.peg.730"/>
<dbReference type="STRING" id="35623.Aocu_07300"/>
<dbReference type="PANTHER" id="PTHR47786">
    <property type="entry name" value="ALPHA-1,4-GLUCAN:MALTOSE-1-PHOSPHATE MALTOSYLTRANSFERASE"/>
    <property type="match status" value="1"/>
</dbReference>
<dbReference type="EMBL" id="LK028559">
    <property type="protein sequence ID" value="CDR30803.1"/>
    <property type="molecule type" value="Genomic_DNA"/>
</dbReference>
<dbReference type="InterPro" id="IPR017853">
    <property type="entry name" value="GH"/>
</dbReference>
<protein>
    <submittedName>
        <fullName evidence="2">Alpha-amylase</fullName>
    </submittedName>
</protein>
<dbReference type="InterPro" id="IPR006047">
    <property type="entry name" value="GH13_cat_dom"/>
</dbReference>
<keyword evidence="3" id="KW-1185">Reference proteome</keyword>
<dbReference type="InParanoid" id="A0A061AAE4"/>
<name>A0A061AAE4_9MOLU</name>
<dbReference type="CDD" id="cd11313">
    <property type="entry name" value="AmyAc_arch_bac_AmyA"/>
    <property type="match status" value="1"/>
</dbReference>